<keyword evidence="3" id="KW-1185">Reference proteome</keyword>
<dbReference type="OrthoDB" id="166401at2759"/>
<evidence type="ECO:0000313" key="2">
    <source>
        <dbReference type="EMBL" id="GMF48233.1"/>
    </source>
</evidence>
<sequence length="153" mass="16559">MAFTLHCVDEGFVMCSWTLEVEAFPGMHTDSAIARGLEDMSERWQLHHEMCTLLLRDGASNAVLGSDILGVKNMSCIAHSVYRVLGGALARQKGDSAFDFTDVSDADESDQSGARPALNAITFEASQSVDDDEVVEASDLKQEAARSLSSKRS</sequence>
<reference evidence="2" key="1">
    <citation type="submission" date="2023-04" db="EMBL/GenBank/DDBJ databases">
        <title>Phytophthora fragariaefolia NBRC 109709.</title>
        <authorList>
            <person name="Ichikawa N."/>
            <person name="Sato H."/>
            <person name="Tonouchi N."/>
        </authorList>
    </citation>
    <scope>NUCLEOTIDE SEQUENCE</scope>
    <source>
        <strain evidence="2">NBRC 109709</strain>
    </source>
</reference>
<feature type="region of interest" description="Disordered" evidence="1">
    <location>
        <begin position="132"/>
        <end position="153"/>
    </location>
</feature>
<comment type="caution">
    <text evidence="2">The sequence shown here is derived from an EMBL/GenBank/DDBJ whole genome shotgun (WGS) entry which is preliminary data.</text>
</comment>
<dbReference type="AlphaFoldDB" id="A0A9W7CYR1"/>
<name>A0A9W7CYR1_9STRA</name>
<dbReference type="Proteomes" id="UP001165121">
    <property type="component" value="Unassembled WGS sequence"/>
</dbReference>
<accession>A0A9W7CYR1</accession>
<gene>
    <name evidence="2" type="ORF">Pfra01_001854500</name>
</gene>
<dbReference type="EMBL" id="BSXT01002295">
    <property type="protein sequence ID" value="GMF48233.1"/>
    <property type="molecule type" value="Genomic_DNA"/>
</dbReference>
<evidence type="ECO:0000313" key="3">
    <source>
        <dbReference type="Proteomes" id="UP001165121"/>
    </source>
</evidence>
<organism evidence="2 3">
    <name type="scientific">Phytophthora fragariaefolia</name>
    <dbReference type="NCBI Taxonomy" id="1490495"/>
    <lineage>
        <taxon>Eukaryota</taxon>
        <taxon>Sar</taxon>
        <taxon>Stramenopiles</taxon>
        <taxon>Oomycota</taxon>
        <taxon>Peronosporomycetes</taxon>
        <taxon>Peronosporales</taxon>
        <taxon>Peronosporaceae</taxon>
        <taxon>Phytophthora</taxon>
    </lineage>
</organism>
<protein>
    <submittedName>
        <fullName evidence="2">Unnamed protein product</fullName>
    </submittedName>
</protein>
<evidence type="ECO:0000256" key="1">
    <source>
        <dbReference type="SAM" id="MobiDB-lite"/>
    </source>
</evidence>
<proteinExistence type="predicted"/>